<dbReference type="VEuPathDB" id="VectorBase:CSON009479"/>
<evidence type="ECO:0000313" key="7">
    <source>
        <dbReference type="EMBL" id="SSX23715.1"/>
    </source>
</evidence>
<evidence type="ECO:0000256" key="3">
    <source>
        <dbReference type="ARBA" id="ARBA00022692"/>
    </source>
</evidence>
<proteinExistence type="inferred from homology"/>
<dbReference type="AlphaFoldDB" id="A0A336M0E6"/>
<keyword evidence="4 6" id="KW-1133">Transmembrane helix</keyword>
<sequence>MTVTNRRRISNISNNRIAPFNSIPDQSEVLSPDYSNQNDHFPFPKHLPFPQVSNNSDIFNEFYLFIFAIMCAALQFIHLYRTTFWLEQTSSHTTTINFYLIDKYLVNFIFIISSRRLIYCLLERGYEYIYTKRSKSLEQTTLKYIKYAYFTGIIVLLLLCSWKIFQKYSFLYIICLFYPLFLYMFIFRFKIDAFLKTNYTSDPIIMNGYPCKIANETVKYKFVDYSLKIYYCVTGFLLQSLMLIMLDSSRFASFLGAFTTSLAYCFPVRYSDVLHRASLHLGVWLKISTRNHPPPIPWNKSVIWPFGTYVKYSGDIYRSNSNSTCATPANNSHYRFYTIFKNPSNIYSIMATIQAIIVIIQLLMLMTCSEWPVVLSLSFLILFNFYTLFKLLRDFLVAKSIYSAETAVNDKLRCGNI</sequence>
<feature type="transmembrane region" description="Helical" evidence="6">
    <location>
        <begin position="345"/>
        <end position="365"/>
    </location>
</feature>
<feature type="transmembrane region" description="Helical" evidence="6">
    <location>
        <begin position="229"/>
        <end position="246"/>
    </location>
</feature>
<dbReference type="EMBL" id="UFQT01000376">
    <property type="protein sequence ID" value="SSX23715.1"/>
    <property type="molecule type" value="Genomic_DNA"/>
</dbReference>
<feature type="transmembrane region" description="Helical" evidence="6">
    <location>
        <begin position="170"/>
        <end position="189"/>
    </location>
</feature>
<feature type="transmembrane region" description="Helical" evidence="6">
    <location>
        <begin position="104"/>
        <end position="123"/>
    </location>
</feature>
<evidence type="ECO:0000256" key="1">
    <source>
        <dbReference type="ARBA" id="ARBA00004141"/>
    </source>
</evidence>
<comment type="similarity">
    <text evidence="2">Belongs to the TMEM39 family.</text>
</comment>
<name>A0A336M0E6_CULSO</name>
<feature type="transmembrane region" description="Helical" evidence="6">
    <location>
        <begin position="252"/>
        <end position="270"/>
    </location>
</feature>
<evidence type="ECO:0000256" key="2">
    <source>
        <dbReference type="ARBA" id="ARBA00010737"/>
    </source>
</evidence>
<keyword evidence="5 6" id="KW-0472">Membrane</keyword>
<dbReference type="Pfam" id="PF10271">
    <property type="entry name" value="Tmp39"/>
    <property type="match status" value="2"/>
</dbReference>
<dbReference type="GO" id="GO:0016020">
    <property type="term" value="C:membrane"/>
    <property type="evidence" value="ECO:0007669"/>
    <property type="project" value="UniProtKB-SubCell"/>
</dbReference>
<evidence type="ECO:0000256" key="5">
    <source>
        <dbReference type="ARBA" id="ARBA00023136"/>
    </source>
</evidence>
<keyword evidence="3 6" id="KW-0812">Transmembrane</keyword>
<reference evidence="7" key="1">
    <citation type="submission" date="2018-07" db="EMBL/GenBank/DDBJ databases">
        <authorList>
            <person name="Quirk P.G."/>
            <person name="Krulwich T.A."/>
        </authorList>
    </citation>
    <scope>NUCLEOTIDE SEQUENCE</scope>
</reference>
<evidence type="ECO:0000256" key="4">
    <source>
        <dbReference type="ARBA" id="ARBA00022989"/>
    </source>
</evidence>
<feature type="transmembrane region" description="Helical" evidence="6">
    <location>
        <begin position="62"/>
        <end position="80"/>
    </location>
</feature>
<accession>A0A336M0E6</accession>
<dbReference type="InterPro" id="IPR019397">
    <property type="entry name" value="Uncharacterised_TMEM39"/>
</dbReference>
<feature type="transmembrane region" description="Helical" evidence="6">
    <location>
        <begin position="371"/>
        <end position="389"/>
    </location>
</feature>
<gene>
    <name evidence="7" type="primary">CSON009479</name>
</gene>
<organism evidence="7">
    <name type="scientific">Culicoides sonorensis</name>
    <name type="common">Biting midge</name>
    <dbReference type="NCBI Taxonomy" id="179676"/>
    <lineage>
        <taxon>Eukaryota</taxon>
        <taxon>Metazoa</taxon>
        <taxon>Ecdysozoa</taxon>
        <taxon>Arthropoda</taxon>
        <taxon>Hexapoda</taxon>
        <taxon>Insecta</taxon>
        <taxon>Pterygota</taxon>
        <taxon>Neoptera</taxon>
        <taxon>Endopterygota</taxon>
        <taxon>Diptera</taxon>
        <taxon>Nematocera</taxon>
        <taxon>Chironomoidea</taxon>
        <taxon>Ceratopogonidae</taxon>
        <taxon>Ceratopogoninae</taxon>
        <taxon>Culicoides</taxon>
        <taxon>Monoculicoides</taxon>
    </lineage>
</organism>
<evidence type="ECO:0000256" key="6">
    <source>
        <dbReference type="SAM" id="Phobius"/>
    </source>
</evidence>
<comment type="subcellular location">
    <subcellularLocation>
        <location evidence="1">Membrane</location>
        <topology evidence="1">Multi-pass membrane protein</topology>
    </subcellularLocation>
</comment>
<dbReference type="PANTHER" id="PTHR12995:SF4">
    <property type="entry name" value="FI21814P1"/>
    <property type="match status" value="1"/>
</dbReference>
<feature type="transmembrane region" description="Helical" evidence="6">
    <location>
        <begin position="144"/>
        <end position="164"/>
    </location>
</feature>
<protein>
    <submittedName>
        <fullName evidence="7">CSON009479 protein</fullName>
    </submittedName>
</protein>
<dbReference type="PANTHER" id="PTHR12995">
    <property type="entry name" value="FI21814P1"/>
    <property type="match status" value="1"/>
</dbReference>